<dbReference type="Pfam" id="PF08282">
    <property type="entry name" value="Hydrolase_3"/>
    <property type="match status" value="1"/>
</dbReference>
<comment type="similarity">
    <text evidence="5">Belongs to the HAD-like hydrolase superfamily. Cof family.</text>
</comment>
<gene>
    <name evidence="6" type="ORF">ACFOEV_02080</name>
</gene>
<dbReference type="PANTHER" id="PTHR47267:SF4">
    <property type="entry name" value="PYRIDOXAL PHOSPHATE PHOSPHATASE YIGL"/>
    <property type="match status" value="1"/>
</dbReference>
<evidence type="ECO:0000256" key="4">
    <source>
        <dbReference type="ARBA" id="ARBA00022842"/>
    </source>
</evidence>
<protein>
    <submittedName>
        <fullName evidence="6">HAD family hydrolase</fullName>
        <ecNumber evidence="6">3.-.-.-</ecNumber>
        <ecNumber evidence="6">3.1.3.-</ecNumber>
    </submittedName>
</protein>
<dbReference type="SFLD" id="SFLDS00003">
    <property type="entry name" value="Haloacid_Dehalogenase"/>
    <property type="match status" value="1"/>
</dbReference>
<dbReference type="EC" id="3.-.-.-" evidence="6"/>
<dbReference type="CDD" id="cd07516">
    <property type="entry name" value="HAD_Pase"/>
    <property type="match status" value="1"/>
</dbReference>
<dbReference type="Gene3D" id="3.30.1240.10">
    <property type="match status" value="1"/>
</dbReference>
<dbReference type="PANTHER" id="PTHR47267">
    <property type="match status" value="1"/>
</dbReference>
<keyword evidence="2" id="KW-0479">Metal-binding</keyword>
<dbReference type="InterPro" id="IPR023214">
    <property type="entry name" value="HAD_sf"/>
</dbReference>
<accession>A0ABV7LK62</accession>
<comment type="cofactor">
    <cofactor evidence="1">
        <name>Mg(2+)</name>
        <dbReference type="ChEBI" id="CHEBI:18420"/>
    </cofactor>
</comment>
<dbReference type="NCBIfam" id="TIGR01484">
    <property type="entry name" value="HAD-SF-IIB"/>
    <property type="match status" value="1"/>
</dbReference>
<evidence type="ECO:0000313" key="6">
    <source>
        <dbReference type="EMBL" id="MFC3282398.1"/>
    </source>
</evidence>
<evidence type="ECO:0000256" key="5">
    <source>
        <dbReference type="ARBA" id="ARBA00034778"/>
    </source>
</evidence>
<comment type="caution">
    <text evidence="6">The sequence shown here is derived from an EMBL/GenBank/DDBJ whole genome shotgun (WGS) entry which is preliminary data.</text>
</comment>
<dbReference type="InterPro" id="IPR006379">
    <property type="entry name" value="HAD-SF_hydro_IIB"/>
</dbReference>
<evidence type="ECO:0000256" key="1">
    <source>
        <dbReference type="ARBA" id="ARBA00001946"/>
    </source>
</evidence>
<dbReference type="GO" id="GO:0016787">
    <property type="term" value="F:hydrolase activity"/>
    <property type="evidence" value="ECO:0007669"/>
    <property type="project" value="UniProtKB-KW"/>
</dbReference>
<dbReference type="RefSeq" id="WP_386771107.1">
    <property type="nucleotide sequence ID" value="NZ_JBHRUG010000002.1"/>
</dbReference>
<dbReference type="EC" id="3.1.3.-" evidence="6"/>
<proteinExistence type="inferred from homology"/>
<dbReference type="Proteomes" id="UP001595579">
    <property type="component" value="Unassembled WGS sequence"/>
</dbReference>
<dbReference type="SUPFAM" id="SSF56784">
    <property type="entry name" value="HAD-like"/>
    <property type="match status" value="1"/>
</dbReference>
<reference evidence="7" key="1">
    <citation type="journal article" date="2019" name="Int. J. Syst. Evol. Microbiol.">
        <title>The Global Catalogue of Microorganisms (GCM) 10K type strain sequencing project: providing services to taxonomists for standard genome sequencing and annotation.</title>
        <authorList>
            <consortium name="The Broad Institute Genomics Platform"/>
            <consortium name="The Broad Institute Genome Sequencing Center for Infectious Disease"/>
            <person name="Wu L."/>
            <person name="Ma J."/>
        </authorList>
    </citation>
    <scope>NUCLEOTIDE SEQUENCE [LARGE SCALE GENOMIC DNA]</scope>
    <source>
        <strain evidence="7">CECT 7698</strain>
    </source>
</reference>
<sequence length="267" mass="29675">MTPRLIVTDLDRTLLNADHDLDPLSVDTFRALEAQGHHLAIASGRHYRDILAIRDKLGVAAHIISTNGAYLHGPDDTLLSARYLDEILVRELIGLERPHGIRLNLYSDDDWLIDAPMPELLALHAHTGFGYRVTDLDALDGEGIGKVLYIGEPEQLSKLEAEVRLRHGERLHVTYSMVDSLEVMAEGVNKGTALQRLLDVLGLTPRECLAFGDNLNDTEMLNLAGHAFVMANAHPDLPGQVPRALRIGRHDELAVARMLCRHFDLDM</sequence>
<evidence type="ECO:0000256" key="3">
    <source>
        <dbReference type="ARBA" id="ARBA00022801"/>
    </source>
</evidence>
<dbReference type="SFLD" id="SFLDG01140">
    <property type="entry name" value="C2.B:_Phosphomannomutase_and_P"/>
    <property type="match status" value="1"/>
</dbReference>
<dbReference type="NCBIfam" id="TIGR00099">
    <property type="entry name" value="Cof-subfamily"/>
    <property type="match status" value="1"/>
</dbReference>
<dbReference type="Gene3D" id="3.40.50.1000">
    <property type="entry name" value="HAD superfamily/HAD-like"/>
    <property type="match status" value="1"/>
</dbReference>
<keyword evidence="3 6" id="KW-0378">Hydrolase</keyword>
<name>A0ABV7LK62_9GAMM</name>
<evidence type="ECO:0000256" key="2">
    <source>
        <dbReference type="ARBA" id="ARBA00022723"/>
    </source>
</evidence>
<evidence type="ECO:0000313" key="7">
    <source>
        <dbReference type="Proteomes" id="UP001595579"/>
    </source>
</evidence>
<dbReference type="InterPro" id="IPR000150">
    <property type="entry name" value="Cof"/>
</dbReference>
<keyword evidence="7" id="KW-1185">Reference proteome</keyword>
<dbReference type="EMBL" id="JBHRUG010000002">
    <property type="protein sequence ID" value="MFC3282398.1"/>
    <property type="molecule type" value="Genomic_DNA"/>
</dbReference>
<dbReference type="InterPro" id="IPR036412">
    <property type="entry name" value="HAD-like_sf"/>
</dbReference>
<organism evidence="6 7">
    <name type="scientific">Litchfieldella rifensis</name>
    <dbReference type="NCBI Taxonomy" id="762643"/>
    <lineage>
        <taxon>Bacteria</taxon>
        <taxon>Pseudomonadati</taxon>
        <taxon>Pseudomonadota</taxon>
        <taxon>Gammaproteobacteria</taxon>
        <taxon>Oceanospirillales</taxon>
        <taxon>Halomonadaceae</taxon>
        <taxon>Litchfieldella</taxon>
    </lineage>
</organism>
<keyword evidence="4" id="KW-0460">Magnesium</keyword>